<protein>
    <submittedName>
        <fullName evidence="1">Uncharacterized protein</fullName>
    </submittedName>
</protein>
<accession>A0A2P2MZI8</accession>
<reference evidence="1" key="1">
    <citation type="submission" date="2018-02" db="EMBL/GenBank/DDBJ databases">
        <title>Rhizophora mucronata_Transcriptome.</title>
        <authorList>
            <person name="Meera S.P."/>
            <person name="Sreeshan A."/>
            <person name="Augustine A."/>
        </authorList>
    </citation>
    <scope>NUCLEOTIDE SEQUENCE</scope>
    <source>
        <tissue evidence="1">Leaf</tissue>
    </source>
</reference>
<proteinExistence type="predicted"/>
<name>A0A2P2MZI8_RHIMU</name>
<dbReference type="AlphaFoldDB" id="A0A2P2MZI8"/>
<evidence type="ECO:0000313" key="1">
    <source>
        <dbReference type="EMBL" id="MBX35640.1"/>
    </source>
</evidence>
<dbReference type="EMBL" id="GGEC01055156">
    <property type="protein sequence ID" value="MBX35640.1"/>
    <property type="molecule type" value="Transcribed_RNA"/>
</dbReference>
<organism evidence="1">
    <name type="scientific">Rhizophora mucronata</name>
    <name type="common">Asiatic mangrove</name>
    <dbReference type="NCBI Taxonomy" id="61149"/>
    <lineage>
        <taxon>Eukaryota</taxon>
        <taxon>Viridiplantae</taxon>
        <taxon>Streptophyta</taxon>
        <taxon>Embryophyta</taxon>
        <taxon>Tracheophyta</taxon>
        <taxon>Spermatophyta</taxon>
        <taxon>Magnoliopsida</taxon>
        <taxon>eudicotyledons</taxon>
        <taxon>Gunneridae</taxon>
        <taxon>Pentapetalae</taxon>
        <taxon>rosids</taxon>
        <taxon>fabids</taxon>
        <taxon>Malpighiales</taxon>
        <taxon>Rhizophoraceae</taxon>
        <taxon>Rhizophora</taxon>
    </lineage>
</organism>
<sequence>MHGNFAFFVAVLTMTEHPHKHDACRALIVS</sequence>